<dbReference type="PANTHER" id="PTHR42749">
    <property type="entry name" value="CELL SHAPE-DETERMINING PROTEIN MREB"/>
    <property type="match status" value="1"/>
</dbReference>
<accession>A0ABU9Y5Y8</accession>
<dbReference type="RefSeq" id="WP_343887488.1">
    <property type="nucleotide sequence ID" value="NZ_BAAAEH010000003.1"/>
</dbReference>
<proteinExistence type="predicted"/>
<dbReference type="Gene3D" id="3.90.640.10">
    <property type="entry name" value="Actin, Chain A, domain 4"/>
    <property type="match status" value="2"/>
</dbReference>
<dbReference type="Gene3D" id="3.30.420.40">
    <property type="match status" value="3"/>
</dbReference>
<keyword evidence="1" id="KW-0547">Nucleotide-binding</keyword>
<dbReference type="Proteomes" id="UP001419910">
    <property type="component" value="Unassembled WGS sequence"/>
</dbReference>
<comment type="caution">
    <text evidence="3">The sequence shown here is derived from an EMBL/GenBank/DDBJ whole genome shotgun (WGS) entry which is preliminary data.</text>
</comment>
<dbReference type="InterPro" id="IPR013126">
    <property type="entry name" value="Hsp_70_fam"/>
</dbReference>
<dbReference type="EMBL" id="JBDIME010000015">
    <property type="protein sequence ID" value="MEN2791211.1"/>
    <property type="molecule type" value="Genomic_DNA"/>
</dbReference>
<sequence length="433" mass="46619">MPNPTPSSPFSLGLDFGTTNSVAAVARGDASELVPLEAPDSPEAVFRSALCFWEDESVRGGAACEAGPWAIAEYLDFPQGSRFLQSFKSVAASASFEHATVFERRYRFEDLGRLFLEKMAARAGGALSGAARVVVGRPVEYAGHRPDEALARQRYDAMFGSLGAELHYVYEPLGAAYSYASRITDPATILVADFGGGTSDFSVVRIAAPGAERRCVPLGHAGVGIAGDRFDYRIIDNLVLPLLGKGGSYRSFDKVLEIPRGYFTEFGDWSRLALMRNRKTLAGLEKLRRAAIDPDAIGLMIGVIEQELGYRLYDSVGRVKRDLSSAETAHFHFSGAGLTVEADVTRSAFETWIAPDIIRIEAAIDRALSASGVAVDDIDRVFLTGGSSLMPRIRRLFAERVGEGRIASGGELTSIAHGLALIGRQDDIAAWAA</sequence>
<dbReference type="Pfam" id="PF00012">
    <property type="entry name" value="HSP70"/>
    <property type="match status" value="1"/>
</dbReference>
<dbReference type="InterPro" id="IPR042054">
    <property type="entry name" value="YegD-like"/>
</dbReference>
<evidence type="ECO:0000313" key="3">
    <source>
        <dbReference type="EMBL" id="MEN2791211.1"/>
    </source>
</evidence>
<dbReference type="CDD" id="cd10231">
    <property type="entry name" value="ASKHA_NBD_HSP70_YegD-like"/>
    <property type="match status" value="1"/>
</dbReference>
<name>A0ABU9Y5Y8_9SPHN</name>
<gene>
    <name evidence="3" type="ORF">ABC974_16370</name>
</gene>
<evidence type="ECO:0000256" key="2">
    <source>
        <dbReference type="ARBA" id="ARBA00022840"/>
    </source>
</evidence>
<keyword evidence="4" id="KW-1185">Reference proteome</keyword>
<reference evidence="3 4" key="1">
    <citation type="submission" date="2024-05" db="EMBL/GenBank/DDBJ databases">
        <authorList>
            <person name="Liu Q."/>
            <person name="Xin Y.-H."/>
        </authorList>
    </citation>
    <scope>NUCLEOTIDE SEQUENCE [LARGE SCALE GENOMIC DNA]</scope>
    <source>
        <strain evidence="3 4">CGMCC 1.10181</strain>
    </source>
</reference>
<protein>
    <submittedName>
        <fullName evidence="3">Hsp70 family protein</fullName>
    </submittedName>
</protein>
<evidence type="ECO:0000313" key="4">
    <source>
        <dbReference type="Proteomes" id="UP001419910"/>
    </source>
</evidence>
<evidence type="ECO:0000256" key="1">
    <source>
        <dbReference type="ARBA" id="ARBA00022741"/>
    </source>
</evidence>
<keyword evidence="2" id="KW-0067">ATP-binding</keyword>
<dbReference type="InterPro" id="IPR043129">
    <property type="entry name" value="ATPase_NBD"/>
</dbReference>
<dbReference type="SUPFAM" id="SSF53067">
    <property type="entry name" value="Actin-like ATPase domain"/>
    <property type="match status" value="2"/>
</dbReference>
<organism evidence="3 4">
    <name type="scientific">Sphingomonas oligophenolica</name>
    <dbReference type="NCBI Taxonomy" id="301154"/>
    <lineage>
        <taxon>Bacteria</taxon>
        <taxon>Pseudomonadati</taxon>
        <taxon>Pseudomonadota</taxon>
        <taxon>Alphaproteobacteria</taxon>
        <taxon>Sphingomonadales</taxon>
        <taxon>Sphingomonadaceae</taxon>
        <taxon>Sphingomonas</taxon>
    </lineage>
</organism>
<dbReference type="PANTHER" id="PTHR42749:SF1">
    <property type="entry name" value="CELL SHAPE-DETERMINING PROTEIN MREB"/>
    <property type="match status" value="1"/>
</dbReference>